<dbReference type="EMBL" id="VZBZ01000112">
    <property type="protein sequence ID" value="MQN77898.1"/>
    <property type="molecule type" value="Genomic_DNA"/>
</dbReference>
<comment type="similarity">
    <text evidence="1">Belongs to the N-acetylmuramoyl-L-alanine amidase 2 family.</text>
</comment>
<dbReference type="Proteomes" id="UP000423156">
    <property type="component" value="Unassembled WGS sequence"/>
</dbReference>
<dbReference type="EMBL" id="VZAP01000151">
    <property type="protein sequence ID" value="MQO93358.1"/>
    <property type="molecule type" value="Genomic_DNA"/>
</dbReference>
<dbReference type="GO" id="GO:0009253">
    <property type="term" value="P:peptidoglycan catabolic process"/>
    <property type="evidence" value="ECO:0007669"/>
    <property type="project" value="InterPro"/>
</dbReference>
<organism evidence="4 9">
    <name type="scientific">Segatella copri</name>
    <dbReference type="NCBI Taxonomy" id="165179"/>
    <lineage>
        <taxon>Bacteria</taxon>
        <taxon>Pseudomonadati</taxon>
        <taxon>Bacteroidota</taxon>
        <taxon>Bacteroidia</taxon>
        <taxon>Bacteroidales</taxon>
        <taxon>Prevotellaceae</taxon>
        <taxon>Segatella</taxon>
    </lineage>
</organism>
<dbReference type="InterPro" id="IPR002502">
    <property type="entry name" value="Amidase_domain"/>
</dbReference>
<dbReference type="EMBL" id="JAPDVG010000001">
    <property type="protein sequence ID" value="MCW4131248.1"/>
    <property type="molecule type" value="Genomic_DNA"/>
</dbReference>
<protein>
    <submittedName>
        <fullName evidence="4">N-acetylmuramoyl-L-alanine amidase</fullName>
        <ecNumber evidence="4">3.5.1.28</ecNumber>
    </submittedName>
</protein>
<reference evidence="4" key="2">
    <citation type="submission" date="2022-11" db="EMBL/GenBank/DDBJ databases">
        <title>Genomic repertoires linked with pathogenic potency of arthritogenic Prevotella copri isolated from the gut of rheumatoid arthritis patients.</title>
        <authorList>
            <person name="Nii T."/>
            <person name="Maeda Y."/>
            <person name="Motooka D."/>
            <person name="Naito M."/>
            <person name="Matsumoto Y."/>
            <person name="Ogawa T."/>
            <person name="Oguro-Igashira E."/>
            <person name="Kishikawa T."/>
            <person name="Yamashita M."/>
            <person name="Koizumi S."/>
            <person name="Kurakawa T."/>
            <person name="Okumura R."/>
            <person name="Kayama H."/>
            <person name="Murakami M."/>
            <person name="Sakaguchi T."/>
            <person name="Das B."/>
            <person name="Nakamura S."/>
            <person name="Okada Y."/>
            <person name="Kumanogoh A."/>
            <person name="Takeda K."/>
        </authorList>
    </citation>
    <scope>NUCLEOTIDE SEQUENCE</scope>
    <source>
        <strain evidence="4">H019-1</strain>
    </source>
</reference>
<dbReference type="Proteomes" id="UP000421283">
    <property type="component" value="Unassembled WGS sequence"/>
</dbReference>
<evidence type="ECO:0000259" key="3">
    <source>
        <dbReference type="SMART" id="SM00701"/>
    </source>
</evidence>
<dbReference type="CDD" id="cd06583">
    <property type="entry name" value="PGRP"/>
    <property type="match status" value="1"/>
</dbReference>
<reference evidence="5" key="3">
    <citation type="submission" date="2022-12" db="EMBL/GenBank/DDBJ databases">
        <title>Distinct polysaccharide growth profiles of human intestinal Prevotella copri isolates.</title>
        <authorList>
            <person name="Fehlner-Peach H."/>
            <person name="Magnabosco C."/>
            <person name="Raghavan V."/>
            <person name="Scher J.U."/>
            <person name="Tett A."/>
            <person name="Cox L.M."/>
            <person name="Gottsegen C."/>
            <person name="Watters A."/>
            <person name="Wiltshire- Gordon J.D."/>
            <person name="Segata N."/>
            <person name="Bonneau R."/>
            <person name="Littman D.R."/>
        </authorList>
    </citation>
    <scope>NUCLEOTIDE SEQUENCE</scope>
    <source>
        <strain evidence="5">BU41712</strain>
    </source>
</reference>
<dbReference type="AlphaFoldDB" id="A0AA90ZMM6"/>
<dbReference type="InterPro" id="IPR006619">
    <property type="entry name" value="PGRP_domain_met/bac"/>
</dbReference>
<gene>
    <name evidence="6" type="ORF">F7D31_11970</name>
    <name evidence="5" type="ORF">F7D71_08520</name>
    <name evidence="4" type="ORF">ONT19_06535</name>
</gene>
<name>A0AA90ZMM6_9BACT</name>
<accession>A0AA90ZMM6</accession>
<dbReference type="SMART" id="SM00701">
    <property type="entry name" value="PGRP"/>
    <property type="match status" value="1"/>
</dbReference>
<evidence type="ECO:0000256" key="1">
    <source>
        <dbReference type="ARBA" id="ARBA00007553"/>
    </source>
</evidence>
<dbReference type="InterPro" id="IPR036505">
    <property type="entry name" value="Amidase/PGRP_sf"/>
</dbReference>
<dbReference type="GO" id="GO:0008745">
    <property type="term" value="F:N-acetylmuramoyl-L-alanine amidase activity"/>
    <property type="evidence" value="ECO:0007669"/>
    <property type="project" value="UniProtKB-EC"/>
</dbReference>
<feature type="domain" description="Peptidoglycan recognition protein family" evidence="3">
    <location>
        <begin position="1"/>
        <end position="119"/>
    </location>
</feature>
<feature type="domain" description="N-acetylmuramoyl-L-alanine amidase" evidence="2">
    <location>
        <begin position="1"/>
        <end position="135"/>
    </location>
</feature>
<dbReference type="Gene3D" id="3.40.80.10">
    <property type="entry name" value="Peptidoglycan recognition protein-like"/>
    <property type="match status" value="1"/>
</dbReference>
<evidence type="ECO:0000313" key="5">
    <source>
        <dbReference type="EMBL" id="MQN77898.1"/>
    </source>
</evidence>
<evidence type="ECO:0000313" key="9">
    <source>
        <dbReference type="Proteomes" id="UP001209417"/>
    </source>
</evidence>
<dbReference type="PANTHER" id="PTHR11022:SF41">
    <property type="entry name" value="PEPTIDOGLYCAN-RECOGNITION PROTEIN LC-RELATED"/>
    <property type="match status" value="1"/>
</dbReference>
<dbReference type="GO" id="GO:0008270">
    <property type="term" value="F:zinc ion binding"/>
    <property type="evidence" value="ECO:0007669"/>
    <property type="project" value="InterPro"/>
</dbReference>
<evidence type="ECO:0000259" key="2">
    <source>
        <dbReference type="SMART" id="SM00644"/>
    </source>
</evidence>
<keyword evidence="4" id="KW-0378">Hydrolase</keyword>
<comment type="caution">
    <text evidence="4">The sequence shown here is derived from an EMBL/GenBank/DDBJ whole genome shotgun (WGS) entry which is preliminary data.</text>
</comment>
<dbReference type="RefSeq" id="WP_153092939.1">
    <property type="nucleotide sequence ID" value="NZ_CATKVV010000004.1"/>
</dbReference>
<evidence type="ECO:0000313" key="7">
    <source>
        <dbReference type="Proteomes" id="UP000421283"/>
    </source>
</evidence>
<evidence type="ECO:0000313" key="4">
    <source>
        <dbReference type="EMBL" id="MCW4131248.1"/>
    </source>
</evidence>
<dbReference type="EC" id="3.5.1.28" evidence="4"/>
<reference evidence="7 8" key="1">
    <citation type="submission" date="2019-09" db="EMBL/GenBank/DDBJ databases">
        <title>Distinct polysaccharide growth profiles of human intestinal Prevotella copri isolates.</title>
        <authorList>
            <person name="Fehlner-Peach H."/>
            <person name="Magnabosco C."/>
            <person name="Raghavan V."/>
            <person name="Scher J.U."/>
            <person name="Tett A."/>
            <person name="Cox L.M."/>
            <person name="Gottsegen C."/>
            <person name="Watters A."/>
            <person name="Wiltshire- Gordon J.D."/>
            <person name="Segata N."/>
            <person name="Bonneau R."/>
            <person name="Littman D.R."/>
        </authorList>
    </citation>
    <scope>NUCLEOTIDE SEQUENCE [LARGE SCALE GENOMIC DNA]</scope>
    <source>
        <strain evidence="8">BU41712</strain>
        <strain evidence="6">IAU3127</strain>
        <strain evidence="7">iAU3127</strain>
    </source>
</reference>
<dbReference type="SMART" id="SM00644">
    <property type="entry name" value="Ami_2"/>
    <property type="match status" value="1"/>
</dbReference>
<dbReference type="Proteomes" id="UP001209417">
    <property type="component" value="Unassembled WGS sequence"/>
</dbReference>
<proteinExistence type="inferred from homology"/>
<evidence type="ECO:0000313" key="6">
    <source>
        <dbReference type="EMBL" id="MQO93358.1"/>
    </source>
</evidence>
<dbReference type="InterPro" id="IPR015510">
    <property type="entry name" value="PGRP"/>
</dbReference>
<dbReference type="Pfam" id="PF01510">
    <property type="entry name" value="Amidase_2"/>
    <property type="match status" value="1"/>
</dbReference>
<dbReference type="SUPFAM" id="SSF55846">
    <property type="entry name" value="N-acetylmuramoyl-L-alanine amidase-like"/>
    <property type="match status" value="1"/>
</dbReference>
<dbReference type="PANTHER" id="PTHR11022">
    <property type="entry name" value="PEPTIDOGLYCAN RECOGNITION PROTEIN"/>
    <property type="match status" value="1"/>
</dbReference>
<sequence length="135" mass="15423">MRKIKEIIIHCSATKEGRNFTVADIDRWHRERGMRCIGYHFVIYRDGSIHVGRAIEEVGAHCKGHNSISIGICYIGGLSKKGKPKDTRTRDQKAAMRSLIEQLKEEYPLATIHGHNEFANKACPCFNVKKEWGKE</sequence>
<evidence type="ECO:0000313" key="8">
    <source>
        <dbReference type="Proteomes" id="UP000423156"/>
    </source>
</evidence>